<accession>A0ABU6QK89</accession>
<protein>
    <submittedName>
        <fullName evidence="2">Uncharacterized protein</fullName>
    </submittedName>
</protein>
<feature type="compositionally biased region" description="Basic and acidic residues" evidence="1">
    <location>
        <begin position="81"/>
        <end position="91"/>
    </location>
</feature>
<feature type="compositionally biased region" description="Polar residues" evidence="1">
    <location>
        <begin position="1"/>
        <end position="35"/>
    </location>
</feature>
<name>A0ABU6QK89_9FABA</name>
<organism evidence="2 3">
    <name type="scientific">Stylosanthes scabra</name>
    <dbReference type="NCBI Taxonomy" id="79078"/>
    <lineage>
        <taxon>Eukaryota</taxon>
        <taxon>Viridiplantae</taxon>
        <taxon>Streptophyta</taxon>
        <taxon>Embryophyta</taxon>
        <taxon>Tracheophyta</taxon>
        <taxon>Spermatophyta</taxon>
        <taxon>Magnoliopsida</taxon>
        <taxon>eudicotyledons</taxon>
        <taxon>Gunneridae</taxon>
        <taxon>Pentapetalae</taxon>
        <taxon>rosids</taxon>
        <taxon>fabids</taxon>
        <taxon>Fabales</taxon>
        <taxon>Fabaceae</taxon>
        <taxon>Papilionoideae</taxon>
        <taxon>50 kb inversion clade</taxon>
        <taxon>dalbergioids sensu lato</taxon>
        <taxon>Dalbergieae</taxon>
        <taxon>Pterocarpus clade</taxon>
        <taxon>Stylosanthes</taxon>
    </lineage>
</organism>
<evidence type="ECO:0000313" key="2">
    <source>
        <dbReference type="EMBL" id="MED6111927.1"/>
    </source>
</evidence>
<dbReference type="Proteomes" id="UP001341840">
    <property type="component" value="Unassembled WGS sequence"/>
</dbReference>
<evidence type="ECO:0000256" key="1">
    <source>
        <dbReference type="SAM" id="MobiDB-lite"/>
    </source>
</evidence>
<feature type="region of interest" description="Disordered" evidence="1">
    <location>
        <begin position="80"/>
        <end position="114"/>
    </location>
</feature>
<feature type="region of interest" description="Disordered" evidence="1">
    <location>
        <begin position="1"/>
        <end position="39"/>
    </location>
</feature>
<proteinExistence type="predicted"/>
<gene>
    <name evidence="2" type="ORF">PIB30_056796</name>
</gene>
<dbReference type="EMBL" id="JASCZI010000458">
    <property type="protein sequence ID" value="MED6111927.1"/>
    <property type="molecule type" value="Genomic_DNA"/>
</dbReference>
<sequence length="114" mass="12560">ELTFGTMSTNKVRSQYSGATRSSSPTNSIVSSATSRPKRQLDLFHGDDHLDGPCHRSPCMRANSYCRLFARSASFLGVARQSDRVRSDSELSARILGPPAHTRRSGGDTEEQRM</sequence>
<evidence type="ECO:0000313" key="3">
    <source>
        <dbReference type="Proteomes" id="UP001341840"/>
    </source>
</evidence>
<comment type="caution">
    <text evidence="2">The sequence shown here is derived from an EMBL/GenBank/DDBJ whole genome shotgun (WGS) entry which is preliminary data.</text>
</comment>
<reference evidence="2 3" key="1">
    <citation type="journal article" date="2023" name="Plants (Basel)">
        <title>Bridging the Gap: Combining Genomics and Transcriptomics Approaches to Understand Stylosanthes scabra, an Orphan Legume from the Brazilian Caatinga.</title>
        <authorList>
            <person name="Ferreira-Neto J.R.C."/>
            <person name="da Silva M.D."/>
            <person name="Binneck E."/>
            <person name="de Melo N.F."/>
            <person name="da Silva R.H."/>
            <person name="de Melo A.L.T.M."/>
            <person name="Pandolfi V."/>
            <person name="Bustamante F.O."/>
            <person name="Brasileiro-Vidal A.C."/>
            <person name="Benko-Iseppon A.M."/>
        </authorList>
    </citation>
    <scope>NUCLEOTIDE SEQUENCE [LARGE SCALE GENOMIC DNA]</scope>
    <source>
        <tissue evidence="2">Leaves</tissue>
    </source>
</reference>
<feature type="non-terminal residue" evidence="2">
    <location>
        <position position="1"/>
    </location>
</feature>
<keyword evidence="3" id="KW-1185">Reference proteome</keyword>
<feature type="compositionally biased region" description="Basic and acidic residues" evidence="1">
    <location>
        <begin position="105"/>
        <end position="114"/>
    </location>
</feature>